<dbReference type="RefSeq" id="WP_267903790.1">
    <property type="nucleotide sequence ID" value="NZ_ATTQ01000021.1"/>
</dbReference>
<reference evidence="1 2" key="1">
    <citation type="submission" date="2019-06" db="EMBL/GenBank/DDBJ databases">
        <title>Pac Bio to generate improved reference genome sequences for organisms with transposon mutant libraries (support for FEBA project).</title>
        <authorList>
            <person name="Blow M."/>
        </authorList>
    </citation>
    <scope>NUCLEOTIDE SEQUENCE [LARGE SCALE GENOMIC DNA]</scope>
    <source>
        <strain evidence="1 2">USDA 1844</strain>
    </source>
</reference>
<organism evidence="1 2">
    <name type="scientific">Rhizobium mongolense USDA 1844</name>
    <dbReference type="NCBI Taxonomy" id="1079460"/>
    <lineage>
        <taxon>Bacteria</taxon>
        <taxon>Pseudomonadati</taxon>
        <taxon>Pseudomonadota</taxon>
        <taxon>Alphaproteobacteria</taxon>
        <taxon>Hyphomicrobiales</taxon>
        <taxon>Rhizobiaceae</taxon>
        <taxon>Rhizobium/Agrobacterium group</taxon>
        <taxon>Rhizobium</taxon>
    </lineage>
</organism>
<dbReference type="AlphaFoldDB" id="A0A559TFV3"/>
<proteinExistence type="predicted"/>
<evidence type="ECO:0000313" key="2">
    <source>
        <dbReference type="Proteomes" id="UP000319824"/>
    </source>
</evidence>
<sequence length="44" mass="5075">MEDAQQLGESEKDVVKEMSLAGFAWLRRYYTTDPADRPEEVKIA</sequence>
<comment type="caution">
    <text evidence="1">The sequence shown here is derived from an EMBL/GenBank/DDBJ whole genome shotgun (WGS) entry which is preliminary data.</text>
</comment>
<dbReference type="EMBL" id="VISO01000002">
    <property type="protein sequence ID" value="TVZ73492.1"/>
    <property type="molecule type" value="Genomic_DNA"/>
</dbReference>
<name>A0A559TFV3_9HYPH</name>
<evidence type="ECO:0000313" key="1">
    <source>
        <dbReference type="EMBL" id="TVZ73492.1"/>
    </source>
</evidence>
<gene>
    <name evidence="1" type="ORF">BCL32_1724</name>
</gene>
<accession>A0A559TFV3</accession>
<dbReference type="Proteomes" id="UP000319824">
    <property type="component" value="Unassembled WGS sequence"/>
</dbReference>
<protein>
    <submittedName>
        <fullName evidence="1">Uncharacterized protein</fullName>
    </submittedName>
</protein>